<name>A0AAD9TTV7_9ROSI</name>
<dbReference type="EMBL" id="JANJYI010000007">
    <property type="protein sequence ID" value="KAK2642131.1"/>
    <property type="molecule type" value="Genomic_DNA"/>
</dbReference>
<proteinExistence type="predicted"/>
<keyword evidence="2" id="KW-1185">Reference proteome</keyword>
<evidence type="ECO:0000313" key="1">
    <source>
        <dbReference type="EMBL" id="KAK2642131.1"/>
    </source>
</evidence>
<comment type="caution">
    <text evidence="1">The sequence shown here is derived from an EMBL/GenBank/DDBJ whole genome shotgun (WGS) entry which is preliminary data.</text>
</comment>
<organism evidence="1 2">
    <name type="scientific">Dipteronia dyeriana</name>
    <dbReference type="NCBI Taxonomy" id="168575"/>
    <lineage>
        <taxon>Eukaryota</taxon>
        <taxon>Viridiplantae</taxon>
        <taxon>Streptophyta</taxon>
        <taxon>Embryophyta</taxon>
        <taxon>Tracheophyta</taxon>
        <taxon>Spermatophyta</taxon>
        <taxon>Magnoliopsida</taxon>
        <taxon>eudicotyledons</taxon>
        <taxon>Gunneridae</taxon>
        <taxon>Pentapetalae</taxon>
        <taxon>rosids</taxon>
        <taxon>malvids</taxon>
        <taxon>Sapindales</taxon>
        <taxon>Sapindaceae</taxon>
        <taxon>Hippocastanoideae</taxon>
        <taxon>Acereae</taxon>
        <taxon>Dipteronia</taxon>
    </lineage>
</organism>
<dbReference type="InterPro" id="IPR006502">
    <property type="entry name" value="PDDEXK-like"/>
</dbReference>
<dbReference type="Pfam" id="PF04720">
    <property type="entry name" value="PDDEXK_6"/>
    <property type="match status" value="1"/>
</dbReference>
<dbReference type="AlphaFoldDB" id="A0AAD9TTV7"/>
<accession>A0AAD9TTV7</accession>
<gene>
    <name evidence="1" type="ORF">Ddye_023894</name>
</gene>
<reference evidence="1" key="1">
    <citation type="journal article" date="2023" name="Plant J.">
        <title>Genome sequences and population genomics provide insights into the demographic history, inbreeding, and mutation load of two 'living fossil' tree species of Dipteronia.</title>
        <authorList>
            <person name="Feng Y."/>
            <person name="Comes H.P."/>
            <person name="Chen J."/>
            <person name="Zhu S."/>
            <person name="Lu R."/>
            <person name="Zhang X."/>
            <person name="Li P."/>
            <person name="Qiu J."/>
            <person name="Olsen K.M."/>
            <person name="Qiu Y."/>
        </authorList>
    </citation>
    <scope>NUCLEOTIDE SEQUENCE</scope>
    <source>
        <strain evidence="1">KIB01</strain>
    </source>
</reference>
<dbReference type="Proteomes" id="UP001280121">
    <property type="component" value="Unassembled WGS sequence"/>
</dbReference>
<dbReference type="PANTHER" id="PTHR31579">
    <property type="entry name" value="OS03G0796600 PROTEIN"/>
    <property type="match status" value="1"/>
</dbReference>
<sequence>MTGFTVSDMFFGFLEDGEAVHGGFEGVESPESDLALINEEQEEEEERGGENDGEDCRCFWESQHRVLQATLCRSSSLETKIRNSTKEALKEIQMMAEDGVCACRRPVAGGCRSCLMREVSGRLRNGGYNSAICKSKWRSSPDIPSGEHTFIDVIENASSRKKGEVRVIIELNFRAEFEMARANEDYNRLVRRLPEVFVGKVERLENVVKILCRAAKKCMKEKKMHMGPWRKQRYMQAKWLGSCERTNSMPLLSMIASSSSYSYSSYSGDRLSTKPRASMLTVDLLDKLPNMHCTAVEVL</sequence>
<protein>
    <submittedName>
        <fullName evidence="1">Uncharacterized protein</fullName>
    </submittedName>
</protein>
<evidence type="ECO:0000313" key="2">
    <source>
        <dbReference type="Proteomes" id="UP001280121"/>
    </source>
</evidence>
<dbReference type="PANTHER" id="PTHR31579:SF2">
    <property type="entry name" value="DUF506 FAMILY PROTEIN"/>
    <property type="match status" value="1"/>
</dbReference>
<dbReference type="NCBIfam" id="TIGR01615">
    <property type="entry name" value="A_thal_3542"/>
    <property type="match status" value="1"/>
</dbReference>